<name>A0A372MC54_9ACTN</name>
<evidence type="ECO:0008006" key="5">
    <source>
        <dbReference type="Google" id="ProtNLM"/>
    </source>
</evidence>
<comment type="caution">
    <text evidence="3">The sequence shown here is derived from an EMBL/GenBank/DDBJ whole genome shotgun (WGS) entry which is preliminary data.</text>
</comment>
<evidence type="ECO:0000313" key="3">
    <source>
        <dbReference type="EMBL" id="RFU87867.1"/>
    </source>
</evidence>
<protein>
    <recommendedName>
        <fullName evidence="5">Lipoprotein</fullName>
    </recommendedName>
</protein>
<keyword evidence="2" id="KW-0732">Signal</keyword>
<dbReference type="PROSITE" id="PS51318">
    <property type="entry name" value="TAT"/>
    <property type="match status" value="1"/>
</dbReference>
<gene>
    <name evidence="3" type="ORF">DY218_04590</name>
</gene>
<evidence type="ECO:0000256" key="2">
    <source>
        <dbReference type="SAM" id="SignalP"/>
    </source>
</evidence>
<dbReference type="InterPro" id="IPR006311">
    <property type="entry name" value="TAT_signal"/>
</dbReference>
<evidence type="ECO:0000313" key="4">
    <source>
        <dbReference type="Proteomes" id="UP000263094"/>
    </source>
</evidence>
<proteinExistence type="predicted"/>
<dbReference type="EMBL" id="QUAK01000023">
    <property type="protein sequence ID" value="RFU87867.1"/>
    <property type="molecule type" value="Genomic_DNA"/>
</dbReference>
<feature type="signal peptide" evidence="2">
    <location>
        <begin position="1"/>
        <end position="34"/>
    </location>
</feature>
<keyword evidence="4" id="KW-1185">Reference proteome</keyword>
<dbReference type="OrthoDB" id="4350224at2"/>
<sequence>MPRTPGTRRAPLVAAGATLCATALLGGTAGLAYAGDAGIGPDTAVTEDRAGAENRAVAEDNGIADMSASEISAKAREAVRGARSLHIRMSMDGATEPDDARSVDLAVDRDGNCAGTVGYAGSGGNFEIIKQGEDIWLKPDSAWWRANFGAEAAEDTAQFEGKHLQGSTADEELADVAEVCDLSEYVDAVDEGLGADSLKKGEEKTVSDTKAIELTGTDDGADVTVAVATDGKPYPVEVTRSGSEAEEATLDFDQPVPSNTPPAAQSERWPER</sequence>
<feature type="region of interest" description="Disordered" evidence="1">
    <location>
        <begin position="234"/>
        <end position="272"/>
    </location>
</feature>
<feature type="chain" id="PRO_5016977191" description="Lipoprotein" evidence="2">
    <location>
        <begin position="35"/>
        <end position="272"/>
    </location>
</feature>
<accession>A0A372MC54</accession>
<dbReference type="Gene3D" id="2.50.20.20">
    <property type="match status" value="1"/>
</dbReference>
<evidence type="ECO:0000256" key="1">
    <source>
        <dbReference type="SAM" id="MobiDB-lite"/>
    </source>
</evidence>
<organism evidence="3 4">
    <name type="scientific">Streptomyces triticagri</name>
    <dbReference type="NCBI Taxonomy" id="2293568"/>
    <lineage>
        <taxon>Bacteria</taxon>
        <taxon>Bacillati</taxon>
        <taxon>Actinomycetota</taxon>
        <taxon>Actinomycetes</taxon>
        <taxon>Kitasatosporales</taxon>
        <taxon>Streptomycetaceae</taxon>
        <taxon>Streptomyces</taxon>
    </lineage>
</organism>
<dbReference type="Proteomes" id="UP000263094">
    <property type="component" value="Unassembled WGS sequence"/>
</dbReference>
<dbReference type="AlphaFoldDB" id="A0A372MC54"/>
<reference evidence="3 4" key="1">
    <citation type="submission" date="2018-08" db="EMBL/GenBank/DDBJ databases">
        <title>Isolation, diversity and antifungal activity of Actinobacteria from wheat.</title>
        <authorList>
            <person name="Han C."/>
        </authorList>
    </citation>
    <scope>NUCLEOTIDE SEQUENCE [LARGE SCALE GENOMIC DNA]</scope>
    <source>
        <strain evidence="3 4">NEAU-YY421</strain>
    </source>
</reference>
<dbReference type="RefSeq" id="WP_128554610.1">
    <property type="nucleotide sequence ID" value="NZ_QUAK01000023.1"/>
</dbReference>